<dbReference type="STRING" id="1313304.CALK_1033"/>
<comment type="subcellular location">
    <subcellularLocation>
        <location evidence="13">Cytoplasm</location>
    </subcellularLocation>
</comment>
<keyword evidence="11 13" id="KW-0234">DNA repair</keyword>
<dbReference type="InterPro" id="IPR012337">
    <property type="entry name" value="RNaseH-like_sf"/>
</dbReference>
<comment type="caution">
    <text evidence="15">The sequence shown here is derived from an EMBL/GenBank/DDBJ whole genome shotgun (WGS) entry which is preliminary data.</text>
</comment>
<dbReference type="GO" id="GO:0003677">
    <property type="term" value="F:DNA binding"/>
    <property type="evidence" value="ECO:0007669"/>
    <property type="project" value="UniProtKB-KW"/>
</dbReference>
<dbReference type="GO" id="GO:0008821">
    <property type="term" value="F:crossover junction DNA endonuclease activity"/>
    <property type="evidence" value="ECO:0007669"/>
    <property type="project" value="UniProtKB-UniRule"/>
</dbReference>
<dbReference type="PANTHER" id="PTHR30194:SF3">
    <property type="entry name" value="CROSSOVER JUNCTION ENDODEOXYRIBONUCLEASE RUVC"/>
    <property type="match status" value="1"/>
</dbReference>
<evidence type="ECO:0000256" key="11">
    <source>
        <dbReference type="ARBA" id="ARBA00023204"/>
    </source>
</evidence>
<evidence type="ECO:0000256" key="7">
    <source>
        <dbReference type="ARBA" id="ARBA00022801"/>
    </source>
</evidence>
<dbReference type="GO" id="GO:0005737">
    <property type="term" value="C:cytoplasm"/>
    <property type="evidence" value="ECO:0007669"/>
    <property type="project" value="UniProtKB-SubCell"/>
</dbReference>
<dbReference type="GO" id="GO:0048476">
    <property type="term" value="C:Holliday junction resolvase complex"/>
    <property type="evidence" value="ECO:0007669"/>
    <property type="project" value="UniProtKB-UniRule"/>
</dbReference>
<dbReference type="EC" id="3.1.21.10" evidence="13 14"/>
<evidence type="ECO:0000256" key="6">
    <source>
        <dbReference type="ARBA" id="ARBA00022763"/>
    </source>
</evidence>
<dbReference type="InterPro" id="IPR036397">
    <property type="entry name" value="RNaseH_sf"/>
</dbReference>
<keyword evidence="7 13" id="KW-0378">Hydrolase</keyword>
<feature type="active site" evidence="13">
    <location>
        <position position="140"/>
    </location>
</feature>
<feature type="active site" evidence="13">
    <location>
        <position position="67"/>
    </location>
</feature>
<dbReference type="EMBL" id="ASJR01000007">
    <property type="protein sequence ID" value="ERP32051.1"/>
    <property type="molecule type" value="Genomic_DNA"/>
</dbReference>
<dbReference type="RefSeq" id="WP_022636526.1">
    <property type="nucleotide sequence ID" value="NZ_ASJR01000007.1"/>
</dbReference>
<dbReference type="Gene3D" id="3.30.420.10">
    <property type="entry name" value="Ribonuclease H-like superfamily/Ribonuclease H"/>
    <property type="match status" value="1"/>
</dbReference>
<evidence type="ECO:0000256" key="14">
    <source>
        <dbReference type="NCBIfam" id="TIGR00228"/>
    </source>
</evidence>
<keyword evidence="5 13" id="KW-0255">Endonuclease</keyword>
<dbReference type="GO" id="GO:0006281">
    <property type="term" value="P:DNA repair"/>
    <property type="evidence" value="ECO:0007669"/>
    <property type="project" value="UniProtKB-UniRule"/>
</dbReference>
<evidence type="ECO:0000256" key="9">
    <source>
        <dbReference type="ARBA" id="ARBA00023125"/>
    </source>
</evidence>
<dbReference type="CDD" id="cd16962">
    <property type="entry name" value="RuvC"/>
    <property type="match status" value="1"/>
</dbReference>
<evidence type="ECO:0000256" key="5">
    <source>
        <dbReference type="ARBA" id="ARBA00022759"/>
    </source>
</evidence>
<feature type="binding site" evidence="13">
    <location>
        <position position="67"/>
    </location>
    <ligand>
        <name>Mg(2+)</name>
        <dbReference type="ChEBI" id="CHEBI:18420"/>
        <label>2</label>
    </ligand>
</feature>
<dbReference type="FunFam" id="3.30.420.10:FF:000002">
    <property type="entry name" value="Crossover junction endodeoxyribonuclease RuvC"/>
    <property type="match status" value="1"/>
</dbReference>
<evidence type="ECO:0000256" key="13">
    <source>
        <dbReference type="HAMAP-Rule" id="MF_00034"/>
    </source>
</evidence>
<dbReference type="Proteomes" id="UP000017148">
    <property type="component" value="Unassembled WGS sequence"/>
</dbReference>
<dbReference type="PRINTS" id="PR00696">
    <property type="entry name" value="RSOLVASERUVC"/>
</dbReference>
<sequence length="158" mass="17244">MIIVGIDPGTVVTGFGVLSVEQGRVQCREYGVIRTGRDDSLVRRLRDIYVSLQSILSRWEPQVVSVEKAFVGKNIQSALKLGQARGVILLAADQAGASVVEFAPTTVKKSVVGNGRAQKEQVEFMLRRILRLSPEPIKDDAFDALGLALCAYNHGNTY</sequence>
<keyword evidence="3 13" id="KW-0540">Nuclease</keyword>
<name>U7D8Y9_9BACT</name>
<dbReference type="eggNOG" id="COG0817">
    <property type="taxonomic scope" value="Bacteria"/>
</dbReference>
<evidence type="ECO:0000256" key="8">
    <source>
        <dbReference type="ARBA" id="ARBA00022842"/>
    </source>
</evidence>
<keyword evidence="2 13" id="KW-0963">Cytoplasm</keyword>
<dbReference type="AlphaFoldDB" id="U7D8Y9"/>
<evidence type="ECO:0000256" key="12">
    <source>
        <dbReference type="ARBA" id="ARBA00029354"/>
    </source>
</evidence>
<feature type="binding site" evidence="13">
    <location>
        <position position="140"/>
    </location>
    <ligand>
        <name>Mg(2+)</name>
        <dbReference type="ChEBI" id="CHEBI:18420"/>
        <label>1</label>
    </ligand>
</feature>
<keyword evidence="9 13" id="KW-0238">DNA-binding</keyword>
<dbReference type="InterPro" id="IPR002176">
    <property type="entry name" value="X-over_junc_endoDNase_RuvC"/>
</dbReference>
<dbReference type="GO" id="GO:0006310">
    <property type="term" value="P:DNA recombination"/>
    <property type="evidence" value="ECO:0007669"/>
    <property type="project" value="UniProtKB-UniRule"/>
</dbReference>
<comment type="subunit">
    <text evidence="13">Homodimer which binds Holliday junction (HJ) DNA. The HJ becomes 2-fold symmetrical on binding to RuvC with unstacked arms; it has a different conformation from HJ DNA in complex with RuvA. In the full resolvosome a probable DNA-RuvA(4)-RuvB(12)-RuvC(2) complex forms which resolves the HJ.</text>
</comment>
<dbReference type="GO" id="GO:0000287">
    <property type="term" value="F:magnesium ion binding"/>
    <property type="evidence" value="ECO:0007669"/>
    <property type="project" value="UniProtKB-UniRule"/>
</dbReference>
<evidence type="ECO:0000256" key="1">
    <source>
        <dbReference type="ARBA" id="ARBA00009518"/>
    </source>
</evidence>
<comment type="similarity">
    <text evidence="1 13">Belongs to the RuvC family.</text>
</comment>
<evidence type="ECO:0000256" key="3">
    <source>
        <dbReference type="ARBA" id="ARBA00022722"/>
    </source>
</evidence>
<evidence type="ECO:0000256" key="4">
    <source>
        <dbReference type="ARBA" id="ARBA00022723"/>
    </source>
</evidence>
<feature type="active site" evidence="13">
    <location>
        <position position="7"/>
    </location>
</feature>
<organism evidence="15 16">
    <name type="scientific">Chitinivibrio alkaliphilus ACht1</name>
    <dbReference type="NCBI Taxonomy" id="1313304"/>
    <lineage>
        <taxon>Bacteria</taxon>
        <taxon>Pseudomonadati</taxon>
        <taxon>Fibrobacterota</taxon>
        <taxon>Chitinivibrionia</taxon>
        <taxon>Chitinivibrionales</taxon>
        <taxon>Chitinivibrionaceae</taxon>
        <taxon>Chitinivibrio</taxon>
    </lineage>
</organism>
<keyword evidence="6 13" id="KW-0227">DNA damage</keyword>
<accession>U7D8Y9</accession>
<keyword evidence="8 13" id="KW-0460">Magnesium</keyword>
<dbReference type="PATRIC" id="fig|1313304.3.peg.988"/>
<comment type="function">
    <text evidence="13">The RuvA-RuvB-RuvC complex processes Holliday junction (HJ) DNA during genetic recombination and DNA repair. Endonuclease that resolves HJ intermediates. Cleaves cruciform DNA by making single-stranded nicks across the HJ at symmetrical positions within the homologous arms, yielding a 5'-phosphate and a 3'-hydroxyl group; requires a central core of homology in the junction. The consensus cleavage sequence is 5'-(A/T)TT(C/G)-3'. Cleavage occurs on the 3'-side of the TT dinucleotide at the point of strand exchange. HJ branch migration catalyzed by RuvA-RuvB allows RuvC to scan DNA until it finds its consensus sequence, where it cleaves and resolves the cruciform DNA.</text>
</comment>
<evidence type="ECO:0000313" key="15">
    <source>
        <dbReference type="EMBL" id="ERP32051.1"/>
    </source>
</evidence>
<keyword evidence="16" id="KW-1185">Reference proteome</keyword>
<dbReference type="HAMAP" id="MF_00034">
    <property type="entry name" value="RuvC"/>
    <property type="match status" value="1"/>
</dbReference>
<comment type="catalytic activity">
    <reaction evidence="12 13">
        <text>Endonucleolytic cleavage at a junction such as a reciprocal single-stranded crossover between two homologous DNA duplexes (Holliday junction).</text>
        <dbReference type="EC" id="3.1.21.10"/>
    </reaction>
</comment>
<keyword evidence="10 13" id="KW-0233">DNA recombination</keyword>
<comment type="cofactor">
    <cofactor evidence="13">
        <name>Mg(2+)</name>
        <dbReference type="ChEBI" id="CHEBI:18420"/>
    </cofactor>
    <text evidence="13">Binds 2 Mg(2+) ion per subunit.</text>
</comment>
<feature type="binding site" evidence="13">
    <location>
        <position position="7"/>
    </location>
    <ligand>
        <name>Mg(2+)</name>
        <dbReference type="ChEBI" id="CHEBI:18420"/>
        <label>1</label>
    </ligand>
</feature>
<dbReference type="NCBIfam" id="NF000711">
    <property type="entry name" value="PRK00039.2-1"/>
    <property type="match status" value="1"/>
</dbReference>
<evidence type="ECO:0000313" key="16">
    <source>
        <dbReference type="Proteomes" id="UP000017148"/>
    </source>
</evidence>
<dbReference type="Pfam" id="PF02075">
    <property type="entry name" value="RuvC"/>
    <property type="match status" value="1"/>
</dbReference>
<protein>
    <recommendedName>
        <fullName evidence="13 14">Crossover junction endodeoxyribonuclease RuvC</fullName>
        <ecNumber evidence="13 14">3.1.21.10</ecNumber>
    </recommendedName>
    <alternativeName>
        <fullName evidence="13">Holliday junction nuclease RuvC</fullName>
    </alternativeName>
    <alternativeName>
        <fullName evidence="13">Holliday junction resolvase RuvC</fullName>
    </alternativeName>
</protein>
<keyword evidence="4 13" id="KW-0479">Metal-binding</keyword>
<evidence type="ECO:0000256" key="2">
    <source>
        <dbReference type="ARBA" id="ARBA00022490"/>
    </source>
</evidence>
<dbReference type="SUPFAM" id="SSF53098">
    <property type="entry name" value="Ribonuclease H-like"/>
    <property type="match status" value="1"/>
</dbReference>
<dbReference type="PANTHER" id="PTHR30194">
    <property type="entry name" value="CROSSOVER JUNCTION ENDODEOXYRIBONUCLEASE RUVC"/>
    <property type="match status" value="1"/>
</dbReference>
<proteinExistence type="inferred from homology"/>
<dbReference type="NCBIfam" id="TIGR00228">
    <property type="entry name" value="ruvC"/>
    <property type="match status" value="1"/>
</dbReference>
<dbReference type="OrthoDB" id="9805499at2"/>
<reference evidence="15 16" key="1">
    <citation type="journal article" date="2013" name="Environ. Microbiol.">
        <title>Genome analysis of Chitinivibrio alkaliphilus gen. nov., sp. nov., a novel extremely haloalkaliphilic anaerobic chitinolytic bacterium from the candidate phylum Termite Group 3.</title>
        <authorList>
            <person name="Sorokin D.Y."/>
            <person name="Gumerov V.M."/>
            <person name="Rakitin A.L."/>
            <person name="Beletsky A.V."/>
            <person name="Damste J.S."/>
            <person name="Muyzer G."/>
            <person name="Mardanov A.V."/>
            <person name="Ravin N.V."/>
        </authorList>
    </citation>
    <scope>NUCLEOTIDE SEQUENCE [LARGE SCALE GENOMIC DNA]</scope>
    <source>
        <strain evidence="15 16">ACht1</strain>
    </source>
</reference>
<evidence type="ECO:0000256" key="10">
    <source>
        <dbReference type="ARBA" id="ARBA00023172"/>
    </source>
</evidence>
<gene>
    <name evidence="13" type="primary">ruvC</name>
    <name evidence="15" type="ORF">CALK_1033</name>
</gene>